<evidence type="ECO:0000313" key="2">
    <source>
        <dbReference type="EMBL" id="AMW99044.1"/>
    </source>
</evidence>
<sequence>MESHLTEQEKQQLREFRFTSTKSRSKLSIELAQLMDRDMLSIYLEKLSNLIVAPNLQTTASIFMKRYAFLAVIFLYSMTVYNKKLDISFQNISLESTENQEQWLPKVYFNHTTTFASTEDRNEWRKECIKELFAEHLFLIVNHLKKETKVSKDILWENIAIYIYWLYETLSTHDNIEIRIRAKKDIHYLIHEAPENVLGISNSNFLEKFGYDFIKDNANIRQRKTCCLSYRLKCGSRSCNTCPLIGTKCRVDKK</sequence>
<reference evidence="3" key="2">
    <citation type="submission" date="2016-03" db="EMBL/GenBank/DDBJ databases">
        <authorList>
            <person name="Ploux O."/>
        </authorList>
    </citation>
    <scope>NUCLEOTIDE SEQUENCE [LARGE SCALE GENOMIC DNA]</scope>
    <source>
        <strain evidence="3">PP9</strain>
    </source>
</reference>
<evidence type="ECO:0000259" key="1">
    <source>
        <dbReference type="Pfam" id="PF06276"/>
    </source>
</evidence>
<dbReference type="GO" id="GO:0003824">
    <property type="term" value="F:catalytic activity"/>
    <property type="evidence" value="ECO:0007669"/>
    <property type="project" value="UniProtKB-ARBA"/>
</dbReference>
<gene>
    <name evidence="2" type="ORF">ATY39_05970</name>
</gene>
<dbReference type="EMBL" id="CP014806">
    <property type="protein sequence ID" value="AMW99044.1"/>
    <property type="molecule type" value="Genomic_DNA"/>
</dbReference>
<organism evidence="2 3">
    <name type="scientific">Rummeliibacillus stabekisii</name>
    <dbReference type="NCBI Taxonomy" id="241244"/>
    <lineage>
        <taxon>Bacteria</taxon>
        <taxon>Bacillati</taxon>
        <taxon>Bacillota</taxon>
        <taxon>Bacilli</taxon>
        <taxon>Bacillales</taxon>
        <taxon>Caryophanaceae</taxon>
        <taxon>Rummeliibacillus</taxon>
    </lineage>
</organism>
<dbReference type="InterPro" id="IPR022770">
    <property type="entry name" value="IucA/IucC-like_C"/>
</dbReference>
<protein>
    <recommendedName>
        <fullName evidence="1">Aerobactin siderophore biosynthesis IucA/IucC-like C-terminal domain-containing protein</fullName>
    </recommendedName>
</protein>
<accession>A0A143HBD1</accession>
<evidence type="ECO:0000313" key="3">
    <source>
        <dbReference type="Proteomes" id="UP000076021"/>
    </source>
</evidence>
<dbReference type="KEGG" id="rst:ATY39_05970"/>
<dbReference type="Proteomes" id="UP000076021">
    <property type="component" value="Chromosome"/>
</dbReference>
<dbReference type="OrthoDB" id="5870636at2"/>
<feature type="domain" description="Aerobactin siderophore biosynthesis IucA/IucC-like C-terminal" evidence="1">
    <location>
        <begin position="61"/>
        <end position="173"/>
    </location>
</feature>
<reference evidence="2 3" key="1">
    <citation type="journal article" date="2016" name="Genome Announc.">
        <title>Whole-Genome Sequence of Rummeliibacillus stabekisii Strain PP9 Isolated from Antarctic Soil.</title>
        <authorList>
            <person name="da Mota F.F."/>
            <person name="Vollu R.E."/>
            <person name="Jurelevicius D."/>
            <person name="Seldin L."/>
        </authorList>
    </citation>
    <scope>NUCLEOTIDE SEQUENCE [LARGE SCALE GENOMIC DNA]</scope>
    <source>
        <strain evidence="2 3">PP9</strain>
    </source>
</reference>
<name>A0A143HBD1_9BACL</name>
<proteinExistence type="predicted"/>
<dbReference type="Pfam" id="PF06276">
    <property type="entry name" value="FhuF"/>
    <property type="match status" value="1"/>
</dbReference>
<dbReference type="RefSeq" id="WP_066787238.1">
    <property type="nucleotide sequence ID" value="NZ_CP014806.1"/>
</dbReference>
<dbReference type="STRING" id="241244.ATY39_05970"/>
<dbReference type="AlphaFoldDB" id="A0A143HBD1"/>
<keyword evidence="3" id="KW-1185">Reference proteome</keyword>